<dbReference type="InterPro" id="IPR004873">
    <property type="entry name" value="BURP_dom"/>
</dbReference>
<dbReference type="InParanoid" id="A0A059D8H4"/>
<gene>
    <name evidence="8" type="ORF">EUGRSUZ_B03330</name>
</gene>
<evidence type="ECO:0000256" key="1">
    <source>
        <dbReference type="ARBA" id="ARBA00004191"/>
    </source>
</evidence>
<keyword evidence="5" id="KW-0732">Signal</keyword>
<evidence type="ECO:0000313" key="8">
    <source>
        <dbReference type="EMBL" id="KCW86721.1"/>
    </source>
</evidence>
<keyword evidence="4" id="KW-0052">Apoplast</keyword>
<keyword evidence="3" id="KW-0964">Secreted</keyword>
<dbReference type="SMART" id="SM01045">
    <property type="entry name" value="BURP"/>
    <property type="match status" value="1"/>
</dbReference>
<evidence type="ECO:0000256" key="6">
    <source>
        <dbReference type="ARBA" id="ARBA00023180"/>
    </source>
</evidence>
<dbReference type="PANTHER" id="PTHR31458">
    <property type="entry name" value="POLYGALACTURONASE 1 BETA-LIKE PROTEIN 2"/>
    <property type="match status" value="1"/>
</dbReference>
<name>A0A059D8H4_EUCGR</name>
<keyword evidence="6" id="KW-0325">Glycoprotein</keyword>
<feature type="domain" description="BURP" evidence="7">
    <location>
        <begin position="12"/>
        <end position="226"/>
    </location>
</feature>
<keyword evidence="3" id="KW-0134">Cell wall</keyword>
<dbReference type="STRING" id="71139.A0A059D8H4"/>
<dbReference type="OMA" id="TLEICHK"/>
<dbReference type="eggNOG" id="ENOG502QT2V">
    <property type="taxonomic scope" value="Eukaryota"/>
</dbReference>
<evidence type="ECO:0000256" key="5">
    <source>
        <dbReference type="ARBA" id="ARBA00022729"/>
    </source>
</evidence>
<evidence type="ECO:0000259" key="7">
    <source>
        <dbReference type="PROSITE" id="PS51277"/>
    </source>
</evidence>
<dbReference type="PROSITE" id="PS51277">
    <property type="entry name" value="BURP"/>
    <property type="match status" value="1"/>
</dbReference>
<dbReference type="InterPro" id="IPR051897">
    <property type="entry name" value="PG-associated_BURP"/>
</dbReference>
<sequence length="227" mass="25051">MNVNKGVEPGRYFRESTLRSGNVIQMPDLRSKTPERSFLPRSISSGLPSLTSKIAELKQIFHARDDSTMEKIMVRTLGLCEKAPTQGETKRCVSSVEDITDFATLILSHNIKLHAMKSDEGSKRDILIGRVKRIGGSQLSAPVACHDSLFPCMVYNCHAVPTPQFHKVGILDPVCKSKINNGVAVYHMDTSIGNPNHEAFLALGSGPGRIEACHWIYGDYAVWTRAN</sequence>
<proteinExistence type="predicted"/>
<accession>A0A059D8H4</accession>
<protein>
    <recommendedName>
        <fullName evidence="7">BURP domain-containing protein</fullName>
    </recommendedName>
</protein>
<evidence type="ECO:0000256" key="2">
    <source>
        <dbReference type="ARBA" id="ARBA00004271"/>
    </source>
</evidence>
<dbReference type="Pfam" id="PF03181">
    <property type="entry name" value="BURP"/>
    <property type="match status" value="1"/>
</dbReference>
<comment type="subcellular location">
    <subcellularLocation>
        <location evidence="1">Secreted</location>
        <location evidence="1">Cell wall</location>
    </subcellularLocation>
    <subcellularLocation>
        <location evidence="2">Secreted</location>
        <location evidence="2">Extracellular space</location>
        <location evidence="2">Apoplast</location>
    </subcellularLocation>
</comment>
<evidence type="ECO:0000256" key="3">
    <source>
        <dbReference type="ARBA" id="ARBA00022512"/>
    </source>
</evidence>
<reference evidence="8" key="1">
    <citation type="submission" date="2013-07" db="EMBL/GenBank/DDBJ databases">
        <title>The genome of Eucalyptus grandis.</title>
        <authorList>
            <person name="Schmutz J."/>
            <person name="Hayes R."/>
            <person name="Myburg A."/>
            <person name="Tuskan G."/>
            <person name="Grattapaglia D."/>
            <person name="Rokhsar D.S."/>
        </authorList>
    </citation>
    <scope>NUCLEOTIDE SEQUENCE</scope>
    <source>
        <tissue evidence="8">Leaf extractions</tissue>
    </source>
</reference>
<dbReference type="EMBL" id="KK198754">
    <property type="protein sequence ID" value="KCW86721.1"/>
    <property type="molecule type" value="Genomic_DNA"/>
</dbReference>
<evidence type="ECO:0000256" key="4">
    <source>
        <dbReference type="ARBA" id="ARBA00022523"/>
    </source>
</evidence>
<organism evidence="8">
    <name type="scientific">Eucalyptus grandis</name>
    <name type="common">Flooded gum</name>
    <dbReference type="NCBI Taxonomy" id="71139"/>
    <lineage>
        <taxon>Eukaryota</taxon>
        <taxon>Viridiplantae</taxon>
        <taxon>Streptophyta</taxon>
        <taxon>Embryophyta</taxon>
        <taxon>Tracheophyta</taxon>
        <taxon>Spermatophyta</taxon>
        <taxon>Magnoliopsida</taxon>
        <taxon>eudicotyledons</taxon>
        <taxon>Gunneridae</taxon>
        <taxon>Pentapetalae</taxon>
        <taxon>rosids</taxon>
        <taxon>malvids</taxon>
        <taxon>Myrtales</taxon>
        <taxon>Myrtaceae</taxon>
        <taxon>Myrtoideae</taxon>
        <taxon>Eucalypteae</taxon>
        <taxon>Eucalyptus</taxon>
    </lineage>
</organism>
<dbReference type="Gramene" id="KCW86721">
    <property type="protein sequence ID" value="KCW86721"/>
    <property type="gene ID" value="EUGRSUZ_B03330"/>
</dbReference>
<dbReference type="AlphaFoldDB" id="A0A059D8H4"/>
<dbReference type="GO" id="GO:0048046">
    <property type="term" value="C:apoplast"/>
    <property type="evidence" value="ECO:0007669"/>
    <property type="project" value="UniProtKB-SubCell"/>
</dbReference>
<dbReference type="PANTHER" id="PTHR31458:SF2">
    <property type="entry name" value="POLYGALACTURONASE 1 BETA-LIKE PROTEIN 2"/>
    <property type="match status" value="1"/>
</dbReference>